<dbReference type="EMBL" id="CP001349">
    <property type="protein sequence ID" value="ACL60766.1"/>
    <property type="molecule type" value="Genomic_DNA"/>
</dbReference>
<organism evidence="1 2">
    <name type="scientific">Methylobacterium nodulans (strain LMG 21967 / CNCM I-2342 / ORS 2060)</name>
    <dbReference type="NCBI Taxonomy" id="460265"/>
    <lineage>
        <taxon>Bacteria</taxon>
        <taxon>Pseudomonadati</taxon>
        <taxon>Pseudomonadota</taxon>
        <taxon>Alphaproteobacteria</taxon>
        <taxon>Hyphomicrobiales</taxon>
        <taxon>Methylobacteriaceae</taxon>
        <taxon>Methylobacterium</taxon>
    </lineage>
</organism>
<keyword evidence="2" id="KW-1185">Reference proteome</keyword>
<reference evidence="1 2" key="1">
    <citation type="submission" date="2009-01" db="EMBL/GenBank/DDBJ databases">
        <title>Complete sequence of chromosome of Methylobacterium nodulans ORS 2060.</title>
        <authorList>
            <consortium name="US DOE Joint Genome Institute"/>
            <person name="Lucas S."/>
            <person name="Copeland A."/>
            <person name="Lapidus A."/>
            <person name="Glavina del Rio T."/>
            <person name="Dalin E."/>
            <person name="Tice H."/>
            <person name="Bruce D."/>
            <person name="Goodwin L."/>
            <person name="Pitluck S."/>
            <person name="Sims D."/>
            <person name="Brettin T."/>
            <person name="Detter J.C."/>
            <person name="Han C."/>
            <person name="Larimer F."/>
            <person name="Land M."/>
            <person name="Hauser L."/>
            <person name="Kyrpides N."/>
            <person name="Ivanova N."/>
            <person name="Marx C.J."/>
            <person name="Richardson P."/>
        </authorList>
    </citation>
    <scope>NUCLEOTIDE SEQUENCE [LARGE SCALE GENOMIC DNA]</scope>
    <source>
        <strain evidence="2">LMG 21967 / CNCM I-2342 / ORS 2060</strain>
    </source>
</reference>
<protein>
    <submittedName>
        <fullName evidence="1">Uncharacterized protein</fullName>
    </submittedName>
</protein>
<dbReference type="Proteomes" id="UP000008207">
    <property type="component" value="Chromosome"/>
</dbReference>
<evidence type="ECO:0000313" key="1">
    <source>
        <dbReference type="EMBL" id="ACL60766.1"/>
    </source>
</evidence>
<evidence type="ECO:0000313" key="2">
    <source>
        <dbReference type="Proteomes" id="UP000008207"/>
    </source>
</evidence>
<accession>B8ISW7</accession>
<gene>
    <name evidence="1" type="ordered locus">Mnod_5938</name>
</gene>
<proteinExistence type="predicted"/>
<name>B8ISW7_METNO</name>
<dbReference type="KEGG" id="mno:Mnod_5938"/>
<dbReference type="HOGENOM" id="CLU_2523738_0_0_5"/>
<sequence>MRVRLDGFFADRLLRSVVMADLTPAQRLIVGGRPDASGRHYGAARRSRSLVRYALSEPALSGPALAASSVRVVNSFACVWSAAI</sequence>
<dbReference type="AlphaFoldDB" id="B8ISW7"/>